<sequence length="1345" mass="153542">MESSGAGLSLYVGSLEGAGNSTQQREAEEDEEEEEAEAEKQRQNEMHGMLANAFDDLDESDLQQSSYYCSQSAIGNQLDHHDGGFGGNDGVPCNNVAPGYKDGGAGVDNGNFIVDHDAVAATKQPVDSRDQCVLPSRNVDGLADGNLNTAGRNNWENERRDSNLFQEKRDQLHRNHVNNFQEPARYLHGDQRFEQQNCDAPSDAYKKDYILKNCNGLENSHARNKTFENDNVNDVANVSGRSITPWSERSNSLVNYTQLPEDDLNPTGVRLNLDCDESSFYGLPESKTVNDYQKIPSEQQRVVYNDGTDNAGPSVSELQQEFMTADTPHDQLKLLYDARGRELDRLSAEIEQLRADKLQRNSAVQHELTLLKAEKERLEVSRTQSRILLTEKENQIRNLKADHQETSTMLTSANTDITKMKVKLEASDSLIKTLEQNISDLQSADILAKSSQMHEDFLSKLQNSHQDELSTLRNKFSNAQHMYQEEQHKVTQMQQELQLCREKHLCVLLEKNKVISELKAGLEALQQQCDALLSTNSGATLQELTDKVDELTEDNRSLHKQLKVAETKLLERKEDLECYDTALKLGALDSIISKDDSVEQLKLRGPKQLTYDDTLPNVGLQPSPPSNIEVIRKLQEELRRALNVIKHKRDQLDDANAELSKQTTENRRLKAQLKSILVDVKEHQANIKQLNDEKNDFETYLSRIRANSLESLEQNTLLKQQITSTLKQLAAVQHAGDTLISLLDRFDRNATDVNSAKTVEDLVAAVNKHTAALHESNNLEHSLLSRLKEDNMKLIKEKHLWVDRIGSFIASVASLKLKVQDISFSVADDYKAYVSSLKELLEEIKTYASKIKLEQSAFFEKYSSSQNDIYSLGLTLQSLQNKDEDKSRQIDQLTRKLTEERQNRQELAAASVESCKNSYINFHEEAVARVKREYSLVKQELETKVNELELKLTEVKASYVGVCKEKTELEMRTAESRESDVSNEHVRLAINTITNKYEEQLKELKRDHAQELQYLSERKDAQCQVVQPNSCSTTEHSVSSSSAAANFGPQSEHNNDLRDMVNDLKDQIGSIENYKKKIEKLTQDKIELYNSYEIKTKALLEKHESLMESNKITLSEALELQQKQLNEEMHVKTEDNRQLVKQIIALHKQMETMYSDNEKVVAKLSDEVQNLDSDLKEAIHSKIIDQLRFNQDVERMKMDKLQVNEETSKLKRELENVKSEAAKRRSELKDKYRRLENHLDRVKVSCGKRAEHYLSEARRVHKQGLNNRQALLNIFDQKVGQVRKLLSSDIGLVVEKIQLYDHDQQEVVKTLHAMKNTINKLKEYTQTTLEKQESLEHLDEEPVKE</sequence>
<dbReference type="GO" id="GO:0005813">
    <property type="term" value="C:centrosome"/>
    <property type="evidence" value="ECO:0007669"/>
    <property type="project" value="TreeGrafter"/>
</dbReference>
<evidence type="ECO:0000256" key="1">
    <source>
        <dbReference type="SAM" id="Coils"/>
    </source>
</evidence>
<evidence type="ECO:0000256" key="2">
    <source>
        <dbReference type="SAM" id="MobiDB-lite"/>
    </source>
</evidence>
<feature type="coiled-coil region" evidence="1">
    <location>
        <begin position="483"/>
        <end position="568"/>
    </location>
</feature>
<feature type="coiled-coil region" evidence="1">
    <location>
        <begin position="1064"/>
        <end position="1091"/>
    </location>
</feature>
<accession>A0A6A7FT56</accession>
<feature type="region of interest" description="Disordered" evidence="2">
    <location>
        <begin position="1"/>
        <end position="43"/>
    </location>
</feature>
<dbReference type="InterPro" id="IPR051235">
    <property type="entry name" value="CEP152/SHC-Transforming"/>
</dbReference>
<dbReference type="Gene3D" id="1.20.58.60">
    <property type="match status" value="1"/>
</dbReference>
<organism evidence="3">
    <name type="scientific">Hirondellea gigas</name>
    <dbReference type="NCBI Taxonomy" id="1518452"/>
    <lineage>
        <taxon>Eukaryota</taxon>
        <taxon>Metazoa</taxon>
        <taxon>Ecdysozoa</taxon>
        <taxon>Arthropoda</taxon>
        <taxon>Crustacea</taxon>
        <taxon>Multicrustacea</taxon>
        <taxon>Malacostraca</taxon>
        <taxon>Eumalacostraca</taxon>
        <taxon>Peracarida</taxon>
        <taxon>Amphipoda</taxon>
        <taxon>Amphilochidea</taxon>
        <taxon>Lysianassida</taxon>
        <taxon>Lysianassidira</taxon>
        <taxon>Lysianassoidea</taxon>
        <taxon>Lysianassidae</taxon>
        <taxon>Hirondellea</taxon>
    </lineage>
</organism>
<name>A0A6A7FT56_9CRUS</name>
<dbReference type="PANTHER" id="PTHR10337">
    <property type="entry name" value="SHC TRANSFORMING PROTEIN"/>
    <property type="match status" value="1"/>
</dbReference>
<feature type="coiled-coil region" evidence="1">
    <location>
        <begin position="631"/>
        <end position="707"/>
    </location>
</feature>
<protein>
    <submittedName>
        <fullName evidence="3">Centrosomal protein of 152 kDa-like</fullName>
    </submittedName>
</protein>
<dbReference type="PANTHER" id="PTHR10337:SF6">
    <property type="entry name" value="CENTROSOMAL PROTEIN OF 152 KDA"/>
    <property type="match status" value="1"/>
</dbReference>
<feature type="coiled-coil region" evidence="1">
    <location>
        <begin position="1161"/>
        <end position="1245"/>
    </location>
</feature>
<reference evidence="3" key="1">
    <citation type="submission" date="2017-11" db="EMBL/GenBank/DDBJ databases">
        <title>The sensing device of the deep-sea amphipod.</title>
        <authorList>
            <person name="Kobayashi H."/>
            <person name="Nagahama T."/>
            <person name="Arai W."/>
            <person name="Sasagawa Y."/>
            <person name="Umeda M."/>
            <person name="Hayashi T."/>
            <person name="Nikaido I."/>
            <person name="Watanabe H."/>
            <person name="Oguri K."/>
            <person name="Kitazato H."/>
            <person name="Fujioka K."/>
            <person name="Kido Y."/>
            <person name="Takami H."/>
        </authorList>
    </citation>
    <scope>NUCLEOTIDE SEQUENCE</scope>
    <source>
        <tissue evidence="3">Whole body</tissue>
    </source>
</reference>
<feature type="coiled-coil region" evidence="1">
    <location>
        <begin position="336"/>
        <end position="444"/>
    </location>
</feature>
<feature type="coiled-coil region" evidence="1">
    <location>
        <begin position="837"/>
        <end position="984"/>
    </location>
</feature>
<dbReference type="GO" id="GO:0007099">
    <property type="term" value="P:centriole replication"/>
    <property type="evidence" value="ECO:0007669"/>
    <property type="project" value="TreeGrafter"/>
</dbReference>
<proteinExistence type="evidence at transcript level"/>
<keyword evidence="1" id="KW-0175">Coiled coil</keyword>
<dbReference type="EMBL" id="IACT01002501">
    <property type="protein sequence ID" value="LAC21776.1"/>
    <property type="molecule type" value="mRNA"/>
</dbReference>
<evidence type="ECO:0000313" key="3">
    <source>
        <dbReference type="EMBL" id="LAC21776.1"/>
    </source>
</evidence>
<feature type="compositionally biased region" description="Acidic residues" evidence="2">
    <location>
        <begin position="27"/>
        <end position="37"/>
    </location>
</feature>